<dbReference type="AlphaFoldDB" id="A0A0V0YTB4"/>
<keyword evidence="2" id="KW-1185">Reference proteome</keyword>
<organism evidence="1 2">
    <name type="scientific">Trichinella patagoniensis</name>
    <dbReference type="NCBI Taxonomy" id="990121"/>
    <lineage>
        <taxon>Eukaryota</taxon>
        <taxon>Metazoa</taxon>
        <taxon>Ecdysozoa</taxon>
        <taxon>Nematoda</taxon>
        <taxon>Enoplea</taxon>
        <taxon>Dorylaimia</taxon>
        <taxon>Trichinellida</taxon>
        <taxon>Trichinellidae</taxon>
        <taxon>Trichinella</taxon>
    </lineage>
</organism>
<protein>
    <submittedName>
        <fullName evidence="1">Uncharacterized protein</fullName>
    </submittedName>
</protein>
<dbReference type="EMBL" id="JYDQ01002870">
    <property type="protein sequence ID" value="KRY03356.1"/>
    <property type="molecule type" value="Genomic_DNA"/>
</dbReference>
<evidence type="ECO:0000313" key="1">
    <source>
        <dbReference type="EMBL" id="KRY03356.1"/>
    </source>
</evidence>
<reference evidence="1 2" key="1">
    <citation type="submission" date="2015-01" db="EMBL/GenBank/DDBJ databases">
        <title>Evolution of Trichinella species and genotypes.</title>
        <authorList>
            <person name="Korhonen P.K."/>
            <person name="Edoardo P."/>
            <person name="Giuseppe L.R."/>
            <person name="Gasser R.B."/>
        </authorList>
    </citation>
    <scope>NUCLEOTIDE SEQUENCE [LARGE SCALE GENOMIC DNA]</scope>
    <source>
        <strain evidence="1">ISS2496</strain>
    </source>
</reference>
<name>A0A0V0YTB4_9BILA</name>
<comment type="caution">
    <text evidence="1">The sequence shown here is derived from an EMBL/GenBank/DDBJ whole genome shotgun (WGS) entry which is preliminary data.</text>
</comment>
<gene>
    <name evidence="1" type="ORF">T12_15470</name>
</gene>
<sequence length="36" mass="4227">MDAINKKDHKPRNLTLLCRQIQLLILQYKDQSFSGP</sequence>
<accession>A0A0V0YTB4</accession>
<evidence type="ECO:0000313" key="2">
    <source>
        <dbReference type="Proteomes" id="UP000054783"/>
    </source>
</evidence>
<dbReference type="Proteomes" id="UP000054783">
    <property type="component" value="Unassembled WGS sequence"/>
</dbReference>
<proteinExistence type="predicted"/>